<accession>A0ABQ1RU30</accession>
<evidence type="ECO:0008006" key="4">
    <source>
        <dbReference type="Google" id="ProtNLM"/>
    </source>
</evidence>
<sequence>MMDRRELLKMIGMATGAAFVGNAIAWTSVAEATSPKAAGFSKEDLMLLNEVAETIIPRTDTPGARDADVGRIMAVLVADCYLPEEQQVFRQGMVKINNTSESVFGKPFLLLNNTERQDLLADLNQQAYSYNRENRVAFWELGNPGSKPGQEVSLPHYFTLFKQLSLFGFFTSKAGATQVLRYVAVPGRYDGEYPYKKGDRAWAT</sequence>
<dbReference type="InterPro" id="IPR027056">
    <property type="entry name" value="Gluconate_2DH_su3"/>
</dbReference>
<name>A0ABQ1RU30_9ALTE</name>
<keyword evidence="1" id="KW-0732">Signal</keyword>
<evidence type="ECO:0000313" key="3">
    <source>
        <dbReference type="Proteomes" id="UP000614272"/>
    </source>
</evidence>
<dbReference type="Proteomes" id="UP000614272">
    <property type="component" value="Unassembled WGS sequence"/>
</dbReference>
<evidence type="ECO:0000256" key="1">
    <source>
        <dbReference type="ARBA" id="ARBA00022729"/>
    </source>
</evidence>
<reference evidence="3" key="1">
    <citation type="journal article" date="2019" name="Int. J. Syst. Evol. Microbiol.">
        <title>The Global Catalogue of Microorganisms (GCM) 10K type strain sequencing project: providing services to taxonomists for standard genome sequencing and annotation.</title>
        <authorList>
            <consortium name="The Broad Institute Genomics Platform"/>
            <consortium name="The Broad Institute Genome Sequencing Center for Infectious Disease"/>
            <person name="Wu L."/>
            <person name="Ma J."/>
        </authorList>
    </citation>
    <scope>NUCLEOTIDE SEQUENCE [LARGE SCALE GENOMIC DNA]</scope>
    <source>
        <strain evidence="3">CGMCC 1.12923</strain>
    </source>
</reference>
<dbReference type="Pfam" id="PF13618">
    <property type="entry name" value="Gluconate_2-dh3"/>
    <property type="match status" value="1"/>
</dbReference>
<dbReference type="InterPro" id="IPR019546">
    <property type="entry name" value="TAT_signal_bac_arc"/>
</dbReference>
<gene>
    <name evidence="2" type="ORF">GCM10011357_37320</name>
</gene>
<keyword evidence="3" id="KW-1185">Reference proteome</keyword>
<dbReference type="NCBIfam" id="TIGR01409">
    <property type="entry name" value="TAT_signal_seq"/>
    <property type="match status" value="1"/>
</dbReference>
<comment type="caution">
    <text evidence="2">The sequence shown here is derived from an EMBL/GenBank/DDBJ whole genome shotgun (WGS) entry which is preliminary data.</text>
</comment>
<dbReference type="PROSITE" id="PS51318">
    <property type="entry name" value="TAT"/>
    <property type="match status" value="1"/>
</dbReference>
<dbReference type="InterPro" id="IPR006311">
    <property type="entry name" value="TAT_signal"/>
</dbReference>
<protein>
    <recommendedName>
        <fullName evidence="4">Twin-arginine translocation pathway signal</fullName>
    </recommendedName>
</protein>
<dbReference type="EMBL" id="BMGJ01000022">
    <property type="protein sequence ID" value="GGD78870.1"/>
    <property type="molecule type" value="Genomic_DNA"/>
</dbReference>
<proteinExistence type="predicted"/>
<evidence type="ECO:0000313" key="2">
    <source>
        <dbReference type="EMBL" id="GGD78870.1"/>
    </source>
</evidence>
<organism evidence="2 3">
    <name type="scientific">Lacimicrobium alkaliphilum</name>
    <dbReference type="NCBI Taxonomy" id="1526571"/>
    <lineage>
        <taxon>Bacteria</taxon>
        <taxon>Pseudomonadati</taxon>
        <taxon>Pseudomonadota</taxon>
        <taxon>Gammaproteobacteria</taxon>
        <taxon>Alteromonadales</taxon>
        <taxon>Alteromonadaceae</taxon>
        <taxon>Lacimicrobium</taxon>
    </lineage>
</organism>